<name>A0AAD2CCF9_9STRA</name>
<sequence length="134" mass="14940">MAAQAMPSDDQVQTRMEKEARTLRAGAIIEYYDPIGVCGDSQWFRRSVIIGVEQEHRTCIILNSGPALGGFDRVKRIGSIMPDGQVIASEGGVYMDVKDYHLVESHFEGTGKQGRNFLAEVKAEVDCFWNNNNE</sequence>
<comment type="caution">
    <text evidence="1">The sequence shown here is derived from an EMBL/GenBank/DDBJ whole genome shotgun (WGS) entry which is preliminary data.</text>
</comment>
<dbReference type="AlphaFoldDB" id="A0AAD2CCF9"/>
<evidence type="ECO:0000313" key="1">
    <source>
        <dbReference type="EMBL" id="CAJ1929117.1"/>
    </source>
</evidence>
<dbReference type="Proteomes" id="UP001295423">
    <property type="component" value="Unassembled WGS sequence"/>
</dbReference>
<keyword evidence="2" id="KW-1185">Reference proteome</keyword>
<protein>
    <submittedName>
        <fullName evidence="1">Uncharacterized protein</fullName>
    </submittedName>
</protein>
<dbReference type="EMBL" id="CAKOGP040000069">
    <property type="protein sequence ID" value="CAJ1929117.1"/>
    <property type="molecule type" value="Genomic_DNA"/>
</dbReference>
<accession>A0AAD2CCF9</accession>
<proteinExistence type="predicted"/>
<evidence type="ECO:0000313" key="2">
    <source>
        <dbReference type="Proteomes" id="UP001295423"/>
    </source>
</evidence>
<organism evidence="1 2">
    <name type="scientific">Cylindrotheca closterium</name>
    <dbReference type="NCBI Taxonomy" id="2856"/>
    <lineage>
        <taxon>Eukaryota</taxon>
        <taxon>Sar</taxon>
        <taxon>Stramenopiles</taxon>
        <taxon>Ochrophyta</taxon>
        <taxon>Bacillariophyta</taxon>
        <taxon>Bacillariophyceae</taxon>
        <taxon>Bacillariophycidae</taxon>
        <taxon>Bacillariales</taxon>
        <taxon>Bacillariaceae</taxon>
        <taxon>Cylindrotheca</taxon>
    </lineage>
</organism>
<gene>
    <name evidence="1" type="ORF">CYCCA115_LOCUS1608</name>
</gene>
<reference evidence="1" key="1">
    <citation type="submission" date="2023-08" db="EMBL/GenBank/DDBJ databases">
        <authorList>
            <person name="Audoor S."/>
            <person name="Bilcke G."/>
        </authorList>
    </citation>
    <scope>NUCLEOTIDE SEQUENCE</scope>
</reference>